<dbReference type="SUPFAM" id="SSF75304">
    <property type="entry name" value="Amidase signature (AS) enzymes"/>
    <property type="match status" value="1"/>
</dbReference>
<dbReference type="Gene3D" id="3.90.1300.10">
    <property type="entry name" value="Amidase signature (AS) domain"/>
    <property type="match status" value="1"/>
</dbReference>
<feature type="active site" description="Charge relay system" evidence="2">
    <location>
        <position position="146"/>
    </location>
</feature>
<dbReference type="PANTHER" id="PTHR43372">
    <property type="entry name" value="FATTY-ACID AMIDE HYDROLASE"/>
    <property type="match status" value="1"/>
</dbReference>
<gene>
    <name evidence="5" type="ORF">DL89DRAFT_290657</name>
</gene>
<dbReference type="InterPro" id="IPR036928">
    <property type="entry name" value="AS_sf"/>
</dbReference>
<dbReference type="Pfam" id="PF01425">
    <property type="entry name" value="Amidase"/>
    <property type="match status" value="2"/>
</dbReference>
<sequence>MNGVIARTIAYLIFRPLQVLLWSPWRRLAYAYIRRHNGVPAKLRAVKQLAANLETSLDNYDPILLLSATELARRIRSRELTSEQVVRVYIGRIRKVNPFLNAVVADRFELAIEEARKIDAVLDSGDIPEEYRIESAPFLGVPITIKECIPVEGMPLTLGMPWRQDPEYSPAKESCNKTKNLVSAGFVILGVTNNPELLMAWESDNTIYGRSFNPYDLSRNTGGSSSGEGAIVGAGASVVGLGSDIGGSIRMPAFFCGTFGHKTTASWMPKEVKTWASPRTKEKALCGTTGPICRYAEDIAPFVSSLIGRDIGDPRSVDVSSLKVVAFPEGFGWQLLISSVEPDVRQSIVNVANFLGQQVVGQSNVSFAKMPREFGMATQLYTPYLNTGELSFFQAIVGPKSKPFSWKTELIPFLCGKSKHTFNPFILAWMGGNPAKSLTREKTLPFWNKVDKFFTDLMGDNGVIIFPPHPLKAQPHGISYFNMPNFIYTGLFNILGYPVTQVPVGLSEDGIPLGVQVVAKNGEDLKAIAVALVLEKRFGGWVPPRRFGAPITEQESETLYAHKKSN</sequence>
<dbReference type="EMBL" id="MCFD01000002">
    <property type="protein sequence ID" value="ORX72831.1"/>
    <property type="molecule type" value="Genomic_DNA"/>
</dbReference>
<feature type="domain" description="Amidase" evidence="4">
    <location>
        <begin position="85"/>
        <end position="320"/>
    </location>
</feature>
<feature type="active site" description="Charge relay system" evidence="2">
    <location>
        <position position="224"/>
    </location>
</feature>
<organism evidence="5 6">
    <name type="scientific">Linderina pennispora</name>
    <dbReference type="NCBI Taxonomy" id="61395"/>
    <lineage>
        <taxon>Eukaryota</taxon>
        <taxon>Fungi</taxon>
        <taxon>Fungi incertae sedis</taxon>
        <taxon>Zoopagomycota</taxon>
        <taxon>Kickxellomycotina</taxon>
        <taxon>Kickxellomycetes</taxon>
        <taxon>Kickxellales</taxon>
        <taxon>Kickxellaceae</taxon>
        <taxon>Linderina</taxon>
    </lineage>
</organism>
<evidence type="ECO:0000256" key="2">
    <source>
        <dbReference type="PIRSR" id="PIRSR001221-1"/>
    </source>
</evidence>
<dbReference type="RefSeq" id="XP_040746171.1">
    <property type="nucleotide sequence ID" value="XM_040890106.1"/>
</dbReference>
<protein>
    <submittedName>
        <fullName evidence="5">Amidase signature enzyme</fullName>
    </submittedName>
</protein>
<feature type="domain" description="Amidase" evidence="4">
    <location>
        <begin position="446"/>
        <end position="524"/>
    </location>
</feature>
<name>A0A1Y1WGZ2_9FUNG</name>
<proteinExistence type="inferred from homology"/>
<comment type="similarity">
    <text evidence="1">Belongs to the amidase family.</text>
</comment>
<evidence type="ECO:0000313" key="5">
    <source>
        <dbReference type="EMBL" id="ORX72831.1"/>
    </source>
</evidence>
<dbReference type="PIRSF" id="PIRSF001221">
    <property type="entry name" value="Amidase_fungi"/>
    <property type="match status" value="1"/>
</dbReference>
<dbReference type="OrthoDB" id="6428749at2759"/>
<dbReference type="InterPro" id="IPR023631">
    <property type="entry name" value="Amidase_dom"/>
</dbReference>
<dbReference type="GeneID" id="63806754"/>
<evidence type="ECO:0000256" key="3">
    <source>
        <dbReference type="PIRSR" id="PIRSR001221-2"/>
    </source>
</evidence>
<dbReference type="STRING" id="61395.A0A1Y1WGZ2"/>
<keyword evidence="6" id="KW-1185">Reference proteome</keyword>
<feature type="binding site" evidence="3">
    <location>
        <position position="224"/>
    </location>
    <ligand>
        <name>substrate</name>
    </ligand>
</feature>
<feature type="binding site" evidence="3">
    <location>
        <begin position="245"/>
        <end position="248"/>
    </location>
    <ligand>
        <name>substrate</name>
    </ligand>
</feature>
<comment type="caution">
    <text evidence="5">The sequence shown here is derived from an EMBL/GenBank/DDBJ whole genome shotgun (WGS) entry which is preliminary data.</text>
</comment>
<dbReference type="PANTHER" id="PTHR43372:SF4">
    <property type="entry name" value="FATTY-ACID AMIDE HYDROLASE 2"/>
    <property type="match status" value="1"/>
</dbReference>
<feature type="binding site" evidence="3">
    <location>
        <position position="198"/>
    </location>
    <ligand>
        <name>substrate</name>
    </ligand>
</feature>
<evidence type="ECO:0000256" key="1">
    <source>
        <dbReference type="ARBA" id="ARBA00009199"/>
    </source>
</evidence>
<feature type="active site" description="Acyl-ester intermediate" evidence="2">
    <location>
        <position position="248"/>
    </location>
</feature>
<reference evidence="5 6" key="1">
    <citation type="submission" date="2016-07" db="EMBL/GenBank/DDBJ databases">
        <title>Pervasive Adenine N6-methylation of Active Genes in Fungi.</title>
        <authorList>
            <consortium name="DOE Joint Genome Institute"/>
            <person name="Mondo S.J."/>
            <person name="Dannebaum R.O."/>
            <person name="Kuo R.C."/>
            <person name="Labutti K."/>
            <person name="Haridas S."/>
            <person name="Kuo A."/>
            <person name="Salamov A."/>
            <person name="Ahrendt S.R."/>
            <person name="Lipzen A."/>
            <person name="Sullivan W."/>
            <person name="Andreopoulos W.B."/>
            <person name="Clum A."/>
            <person name="Lindquist E."/>
            <person name="Daum C."/>
            <person name="Ramamoorthy G.K."/>
            <person name="Gryganskyi A."/>
            <person name="Culley D."/>
            <person name="Magnuson J.K."/>
            <person name="James T.Y."/>
            <person name="O'Malley M.A."/>
            <person name="Stajich J.E."/>
            <person name="Spatafora J.W."/>
            <person name="Visel A."/>
            <person name="Grigoriev I.V."/>
        </authorList>
    </citation>
    <scope>NUCLEOTIDE SEQUENCE [LARGE SCALE GENOMIC DNA]</scope>
    <source>
        <strain evidence="5 6">ATCC 12442</strain>
    </source>
</reference>
<accession>A0A1Y1WGZ2</accession>
<dbReference type="AlphaFoldDB" id="A0A1Y1WGZ2"/>
<dbReference type="InterPro" id="IPR052739">
    <property type="entry name" value="FAAH2"/>
</dbReference>
<dbReference type="InterPro" id="IPR020556">
    <property type="entry name" value="Amidase_CS"/>
</dbReference>
<dbReference type="GO" id="GO:0012505">
    <property type="term" value="C:endomembrane system"/>
    <property type="evidence" value="ECO:0007669"/>
    <property type="project" value="TreeGrafter"/>
</dbReference>
<dbReference type="Proteomes" id="UP000193922">
    <property type="component" value="Unassembled WGS sequence"/>
</dbReference>
<evidence type="ECO:0000313" key="6">
    <source>
        <dbReference type="Proteomes" id="UP000193922"/>
    </source>
</evidence>
<evidence type="ECO:0000259" key="4">
    <source>
        <dbReference type="Pfam" id="PF01425"/>
    </source>
</evidence>
<dbReference type="PROSITE" id="PS00571">
    <property type="entry name" value="AMIDASES"/>
    <property type="match status" value="1"/>
</dbReference>